<evidence type="ECO:0000313" key="2">
    <source>
        <dbReference type="Proteomes" id="UP000694545"/>
    </source>
</evidence>
<dbReference type="AlphaFoldDB" id="A0A8D2IXK7"/>
<name>A0A8D2IXK7_VARKO</name>
<keyword evidence="2" id="KW-1185">Reference proteome</keyword>
<dbReference type="Ensembl" id="ENSVKKT00000004230.1">
    <property type="protein sequence ID" value="ENSVKKP00000004118.1"/>
    <property type="gene ID" value="ENSVKKG00000003086.1"/>
</dbReference>
<proteinExistence type="predicted"/>
<dbReference type="Proteomes" id="UP000694545">
    <property type="component" value="Unplaced"/>
</dbReference>
<reference evidence="1" key="1">
    <citation type="submission" date="2025-08" db="UniProtKB">
        <authorList>
            <consortium name="Ensembl"/>
        </authorList>
    </citation>
    <scope>IDENTIFICATION</scope>
</reference>
<accession>A0A8D2IXK7</accession>
<organism evidence="1 2">
    <name type="scientific">Varanus komodoensis</name>
    <name type="common">Komodo dragon</name>
    <dbReference type="NCBI Taxonomy" id="61221"/>
    <lineage>
        <taxon>Eukaryota</taxon>
        <taxon>Metazoa</taxon>
        <taxon>Chordata</taxon>
        <taxon>Craniata</taxon>
        <taxon>Vertebrata</taxon>
        <taxon>Euteleostomi</taxon>
        <taxon>Lepidosauria</taxon>
        <taxon>Squamata</taxon>
        <taxon>Bifurcata</taxon>
        <taxon>Unidentata</taxon>
        <taxon>Episquamata</taxon>
        <taxon>Toxicofera</taxon>
        <taxon>Anguimorpha</taxon>
        <taxon>Paleoanguimorpha</taxon>
        <taxon>Varanoidea</taxon>
        <taxon>Varanidae</taxon>
        <taxon>Varanus</taxon>
    </lineage>
</organism>
<dbReference type="OMA" id="RGNSHHK"/>
<sequence length="166" mass="19703">MSRNPNYYRTLSSYTLHNGYFHSIFLSIPHLPRHSTRMTSSKLTCQRGIPILPLHLYPHWPRHLSRIISSQKNLICWHFTPPSTNSYSLHRLYSTLRADITLRRNRNHQPSLNHSVCWNNPSRMNLGRIFSGQCYPHPLLYPSFPPTIYHHRNRPSPHYTSPRNRI</sequence>
<protein>
    <submittedName>
        <fullName evidence="1">Uncharacterized protein</fullName>
    </submittedName>
</protein>
<evidence type="ECO:0000313" key="1">
    <source>
        <dbReference type="Ensembl" id="ENSVKKP00000004118.1"/>
    </source>
</evidence>
<reference evidence="1" key="2">
    <citation type="submission" date="2025-09" db="UniProtKB">
        <authorList>
            <consortium name="Ensembl"/>
        </authorList>
    </citation>
    <scope>IDENTIFICATION</scope>
</reference>